<dbReference type="Pfam" id="PF07734">
    <property type="entry name" value="FBA_1"/>
    <property type="match status" value="1"/>
</dbReference>
<dbReference type="AlphaFoldDB" id="A0A2N9H5Y8"/>
<protein>
    <recommendedName>
        <fullName evidence="2">F-box associated beta-propeller type 1 domain-containing protein</fullName>
    </recommendedName>
</protein>
<evidence type="ECO:0000259" key="2">
    <source>
        <dbReference type="Pfam" id="PF07734"/>
    </source>
</evidence>
<proteinExistence type="predicted"/>
<dbReference type="InterPro" id="IPR006527">
    <property type="entry name" value="F-box-assoc_dom_typ1"/>
</dbReference>
<name>A0A2N9H5Y8_FAGSY</name>
<reference evidence="3" key="1">
    <citation type="submission" date="2018-02" db="EMBL/GenBank/DDBJ databases">
        <authorList>
            <person name="Cohen D.B."/>
            <person name="Kent A.D."/>
        </authorList>
    </citation>
    <scope>NUCLEOTIDE SEQUENCE</scope>
</reference>
<organism evidence="3">
    <name type="scientific">Fagus sylvatica</name>
    <name type="common">Beechnut</name>
    <dbReference type="NCBI Taxonomy" id="28930"/>
    <lineage>
        <taxon>Eukaryota</taxon>
        <taxon>Viridiplantae</taxon>
        <taxon>Streptophyta</taxon>
        <taxon>Embryophyta</taxon>
        <taxon>Tracheophyta</taxon>
        <taxon>Spermatophyta</taxon>
        <taxon>Magnoliopsida</taxon>
        <taxon>eudicotyledons</taxon>
        <taxon>Gunneridae</taxon>
        <taxon>Pentapetalae</taxon>
        <taxon>rosids</taxon>
        <taxon>fabids</taxon>
        <taxon>Fagales</taxon>
        <taxon>Fagaceae</taxon>
        <taxon>Fagus</taxon>
    </lineage>
</organism>
<feature type="domain" description="F-box associated beta-propeller type 1" evidence="2">
    <location>
        <begin position="55"/>
        <end position="276"/>
    </location>
</feature>
<dbReference type="PANTHER" id="PTHR31672:SF13">
    <property type="entry name" value="F-BOX PROTEIN CPR30-LIKE"/>
    <property type="match status" value="1"/>
</dbReference>
<dbReference type="InterPro" id="IPR017451">
    <property type="entry name" value="F-box-assoc_interact_dom"/>
</dbReference>
<feature type="compositionally biased region" description="Polar residues" evidence="1">
    <location>
        <begin position="380"/>
        <end position="390"/>
    </location>
</feature>
<dbReference type="PANTHER" id="PTHR31672">
    <property type="entry name" value="BNACNNG10540D PROTEIN"/>
    <property type="match status" value="1"/>
</dbReference>
<feature type="compositionally biased region" description="Acidic residues" evidence="1">
    <location>
        <begin position="432"/>
        <end position="441"/>
    </location>
</feature>
<sequence>MSQSKQLSSEHLPYDVVFDILTRLPVKSHSPIQNLCIDVCNSDRTLTHISTFQLPFSALMVGFCNGLFCLRNMDNKVLYLWNPSIRKFKMISTPIDPFVPVAIGLAYHSQNNDFKILKMSCFLESNTPHAEVYTLSTDSWRRVVISLGSIDFLSSSFCNGALHFIASSESRQFILSFDFNDERFREIMLPQNYDDDILELPIYRLAVFKGSLAFFVCDFGVDLVSDICYIWVMREYGVVESWTKISVRLDFENFFGCTDSGELLVDIKDRGLVSYDPVSLNENNLGIQSPRWVSYTADLMENLVLLNQECYSLIGFMKNWISSRSQSSFAHQNKLSHEIDLLRNRVESQASAIRTLEAGGSSNPVPDAAGGITPPANEGNPMNTTVQSKEGSSRRVKRLAPELPSHPPVRGSTTLATLRSKSGHLHSGEQITLDDDDEEDKEDSKRGRLSKVLVFVWELCGYILDLLDCKGQVFRRKVKTWKDCKASSLFNDILLLIVKFGKVIVPLNNAGFWLVTINDDMHVLNLLEVVDVVCFVNFEFYSGILNLIH</sequence>
<dbReference type="EMBL" id="OIVN01003254">
    <property type="protein sequence ID" value="SPD09857.1"/>
    <property type="molecule type" value="Genomic_DNA"/>
</dbReference>
<dbReference type="NCBIfam" id="TIGR01640">
    <property type="entry name" value="F_box_assoc_1"/>
    <property type="match status" value="1"/>
</dbReference>
<accession>A0A2N9H5Y8</accession>
<evidence type="ECO:0000313" key="3">
    <source>
        <dbReference type="EMBL" id="SPD09857.1"/>
    </source>
</evidence>
<feature type="compositionally biased region" description="Polar residues" evidence="1">
    <location>
        <begin position="411"/>
        <end position="420"/>
    </location>
</feature>
<evidence type="ECO:0000256" key="1">
    <source>
        <dbReference type="SAM" id="MobiDB-lite"/>
    </source>
</evidence>
<feature type="region of interest" description="Disordered" evidence="1">
    <location>
        <begin position="356"/>
        <end position="442"/>
    </location>
</feature>
<dbReference type="InterPro" id="IPR050796">
    <property type="entry name" value="SCF_F-box_component"/>
</dbReference>
<gene>
    <name evidence="3" type="ORF">FSB_LOCUS37739</name>
</gene>